<reference evidence="5" key="1">
    <citation type="submission" date="2021-01" db="UniProtKB">
        <authorList>
            <consortium name="EnsemblPlants"/>
        </authorList>
    </citation>
    <scope>IDENTIFICATION</scope>
</reference>
<dbReference type="PANTHER" id="PTHR45934:SF2">
    <property type="entry name" value="MONOOXYGENASE 1"/>
    <property type="match status" value="1"/>
</dbReference>
<keyword evidence="1" id="KW-0560">Oxidoreductase</keyword>
<evidence type="ECO:0000256" key="3">
    <source>
        <dbReference type="ARBA" id="ARBA00024018"/>
    </source>
</evidence>
<feature type="domain" description="FAD-binding" evidence="4">
    <location>
        <begin position="79"/>
        <end position="320"/>
    </location>
</feature>
<dbReference type="OMA" id="SECLHAT"/>
<dbReference type="AlphaFoldDB" id="A0A7N0TBY2"/>
<dbReference type="Pfam" id="PF01494">
    <property type="entry name" value="FAD_binding_3"/>
    <property type="match status" value="1"/>
</dbReference>
<evidence type="ECO:0000313" key="6">
    <source>
        <dbReference type="Proteomes" id="UP000594263"/>
    </source>
</evidence>
<evidence type="ECO:0000256" key="1">
    <source>
        <dbReference type="ARBA" id="ARBA00023002"/>
    </source>
</evidence>
<sequence length="360" mass="40029">MLWNSSAWPQLSGTQLFQSKGIIGVPVNPRPLKPYFEGLRVDLRSGATTPLSFGAAEGGKAEVRSLKRKELLEVMAGRLLPNTIRFGCRVNSVELDPDTLSHVLTLSDGTHFKAKIVIGCDGANSSIAKYIGMRETSMLPVTIVRGYTEYEEGRPFENELMVWNSPPPQVQVGRIPMTNNVVYWFVCWRATSQDTAIGDNPKLVKEATIRAVLSFPKEVQDMIRNCHQESLHLGQPRYRRPWELLRSSFHKESVVLAGDALHAMGPFIAQGGAASIEDAVVLARCLSKEEGGLTSPASVEKALMQYGNERRMRVVKLMTQSYLLANLMWPSSRFLRIFALVLLLVFFGNGDQADFKCGEL</sequence>
<protein>
    <recommendedName>
        <fullName evidence="4">FAD-binding domain-containing protein</fullName>
    </recommendedName>
</protein>
<dbReference type="Proteomes" id="UP000594263">
    <property type="component" value="Unplaced"/>
</dbReference>
<keyword evidence="6" id="KW-1185">Reference proteome</keyword>
<proteinExistence type="inferred from homology"/>
<dbReference type="EnsemblPlants" id="Kaladp0032s0134.1.v1.1">
    <property type="protein sequence ID" value="Kaladp0032s0134.1.v1.1"/>
    <property type="gene ID" value="Kaladp0032s0134.v1.1"/>
</dbReference>
<dbReference type="GO" id="GO:0004497">
    <property type="term" value="F:monooxygenase activity"/>
    <property type="evidence" value="ECO:0007669"/>
    <property type="project" value="UniProtKB-KW"/>
</dbReference>
<accession>A0A7N0TBY2</accession>
<dbReference type="PANTHER" id="PTHR45934">
    <property type="entry name" value="FAD/NAD(P)-BINDING OXIDOREDUCTASE FAMILY PROTEIN"/>
    <property type="match status" value="1"/>
</dbReference>
<dbReference type="PRINTS" id="PR00420">
    <property type="entry name" value="RNGMNOXGNASE"/>
</dbReference>
<organism evidence="5 6">
    <name type="scientific">Kalanchoe fedtschenkoi</name>
    <name type="common">Lavender scallops</name>
    <name type="synonym">South American air plant</name>
    <dbReference type="NCBI Taxonomy" id="63787"/>
    <lineage>
        <taxon>Eukaryota</taxon>
        <taxon>Viridiplantae</taxon>
        <taxon>Streptophyta</taxon>
        <taxon>Embryophyta</taxon>
        <taxon>Tracheophyta</taxon>
        <taxon>Spermatophyta</taxon>
        <taxon>Magnoliopsida</taxon>
        <taxon>eudicotyledons</taxon>
        <taxon>Gunneridae</taxon>
        <taxon>Pentapetalae</taxon>
        <taxon>Saxifragales</taxon>
        <taxon>Crassulaceae</taxon>
        <taxon>Kalanchoe</taxon>
    </lineage>
</organism>
<evidence type="ECO:0000259" key="4">
    <source>
        <dbReference type="Pfam" id="PF01494"/>
    </source>
</evidence>
<dbReference type="GO" id="GO:0071949">
    <property type="term" value="F:FAD binding"/>
    <property type="evidence" value="ECO:0007669"/>
    <property type="project" value="InterPro"/>
</dbReference>
<comment type="similarity">
    <text evidence="3">Belongs to the 3-hydroxybenzoate 6-hydroxylase family.</text>
</comment>
<keyword evidence="2" id="KW-0503">Monooxygenase</keyword>
<dbReference type="Gramene" id="Kaladp0032s0134.1.v1.1">
    <property type="protein sequence ID" value="Kaladp0032s0134.1.v1.1"/>
    <property type="gene ID" value="Kaladp0032s0134.v1.1"/>
</dbReference>
<evidence type="ECO:0000313" key="5">
    <source>
        <dbReference type="EnsemblPlants" id="Kaladp0032s0134.1.v1.1"/>
    </source>
</evidence>
<dbReference type="SUPFAM" id="SSF51905">
    <property type="entry name" value="FAD/NAD(P)-binding domain"/>
    <property type="match status" value="1"/>
</dbReference>
<dbReference type="Gene3D" id="3.50.50.60">
    <property type="entry name" value="FAD/NAD(P)-binding domain"/>
    <property type="match status" value="1"/>
</dbReference>
<dbReference type="InterPro" id="IPR036188">
    <property type="entry name" value="FAD/NAD-bd_sf"/>
</dbReference>
<dbReference type="InterPro" id="IPR002938">
    <property type="entry name" value="FAD-bd"/>
</dbReference>
<evidence type="ECO:0000256" key="2">
    <source>
        <dbReference type="ARBA" id="ARBA00023033"/>
    </source>
</evidence>
<dbReference type="InterPro" id="IPR044560">
    <property type="entry name" value="MOase"/>
</dbReference>
<name>A0A7N0TBY2_KALFE</name>